<protein>
    <submittedName>
        <fullName evidence="7">Fructokinase</fullName>
        <ecNumber evidence="7">2.7.1.4</ecNumber>
    </submittedName>
</protein>
<dbReference type="PANTHER" id="PTHR43085">
    <property type="entry name" value="HEXOKINASE FAMILY MEMBER"/>
    <property type="match status" value="1"/>
</dbReference>
<keyword evidence="3" id="KW-0547">Nucleotide-binding</keyword>
<dbReference type="eggNOG" id="COG0524">
    <property type="taxonomic scope" value="Bacteria"/>
</dbReference>
<dbReference type="Gene3D" id="3.40.1190.20">
    <property type="match status" value="1"/>
</dbReference>
<dbReference type="InterPro" id="IPR050306">
    <property type="entry name" value="PfkB_Carbo_kinase"/>
</dbReference>
<name>I1YET1_METFJ</name>
<dbReference type="InterPro" id="IPR011611">
    <property type="entry name" value="PfkB_dom"/>
</dbReference>
<dbReference type="EC" id="2.7.1.4" evidence="7"/>
<dbReference type="SUPFAM" id="SSF53613">
    <property type="entry name" value="Ribokinase-like"/>
    <property type="match status" value="1"/>
</dbReference>
<evidence type="ECO:0000256" key="3">
    <source>
        <dbReference type="ARBA" id="ARBA00022741"/>
    </source>
</evidence>
<evidence type="ECO:0000313" key="7">
    <source>
        <dbReference type="EMBL" id="AFJ01424.1"/>
    </source>
</evidence>
<evidence type="ECO:0000313" key="8">
    <source>
        <dbReference type="Proteomes" id="UP000009145"/>
    </source>
</evidence>
<dbReference type="GO" id="GO:0008865">
    <property type="term" value="F:fructokinase activity"/>
    <property type="evidence" value="ECO:0007669"/>
    <property type="project" value="UniProtKB-EC"/>
</dbReference>
<keyword evidence="2 7" id="KW-0808">Transferase</keyword>
<evidence type="ECO:0000256" key="4">
    <source>
        <dbReference type="ARBA" id="ARBA00022777"/>
    </source>
</evidence>
<proteinExistence type="inferred from homology"/>
<dbReference type="HOGENOM" id="CLU_027634_6_3_6"/>
<keyword evidence="8" id="KW-1185">Reference proteome</keyword>
<sequence length="277" mass="30881" precursor="true">MFDCFQDQEKLGGAPFNVAWHLQALAEDPVFISCVGQDDRGDAIKEAMKNWQMRLEGMQTSADLPTGSVQVTLRGSEPFYEIKDHVAYDAISSAKLPVLQNDAIVYHGSLALRHAANQQSLAHLTQSAAVSIFVDINLREPWWNKQDLFRLLEKARWIKLNIAELQALGFNSADIAQDMQRMQSHFQAEHLIVTRGEQGVMVRCNDGELIEFSAGKVEQVADSVGAGDAFSAMYLHGLMQGWPVNRIVPKARDFAAAVVGLRGAVTEDRNFYQKFID</sequence>
<dbReference type="EMBL" id="CP003380">
    <property type="protein sequence ID" value="AFJ01424.1"/>
    <property type="molecule type" value="Genomic_DNA"/>
</dbReference>
<accession>I1YET1</accession>
<dbReference type="PANTHER" id="PTHR43085:SF1">
    <property type="entry name" value="PSEUDOURIDINE KINASE-RELATED"/>
    <property type="match status" value="1"/>
</dbReference>
<organism evidence="7 8">
    <name type="scientific">Methylophaga frappieri (strain ATCC BAA-2434 / DSM 25690 / JAM7)</name>
    <dbReference type="NCBI Taxonomy" id="754477"/>
    <lineage>
        <taxon>Bacteria</taxon>
        <taxon>Pseudomonadati</taxon>
        <taxon>Pseudomonadota</taxon>
        <taxon>Gammaproteobacteria</taxon>
        <taxon>Thiotrichales</taxon>
        <taxon>Piscirickettsiaceae</taxon>
        <taxon>Methylophaga</taxon>
    </lineage>
</organism>
<evidence type="ECO:0000256" key="2">
    <source>
        <dbReference type="ARBA" id="ARBA00022679"/>
    </source>
</evidence>
<gene>
    <name evidence="7" type="ordered locus">Q7C_245</name>
</gene>
<keyword evidence="5" id="KW-0067">ATP-binding</keyword>
<dbReference type="GO" id="GO:0005524">
    <property type="term" value="F:ATP binding"/>
    <property type="evidence" value="ECO:0007669"/>
    <property type="project" value="UniProtKB-KW"/>
</dbReference>
<feature type="domain" description="Carbohydrate kinase PfkB" evidence="6">
    <location>
        <begin position="7"/>
        <end position="266"/>
    </location>
</feature>
<dbReference type="STRING" id="754477.Q7C_245"/>
<dbReference type="KEGG" id="mec:Q7C_245"/>
<evidence type="ECO:0000256" key="1">
    <source>
        <dbReference type="ARBA" id="ARBA00010688"/>
    </source>
</evidence>
<dbReference type="Pfam" id="PF00294">
    <property type="entry name" value="PfkB"/>
    <property type="match status" value="1"/>
</dbReference>
<dbReference type="Proteomes" id="UP000009145">
    <property type="component" value="Chromosome"/>
</dbReference>
<dbReference type="AlphaFoldDB" id="I1YET1"/>
<evidence type="ECO:0000256" key="5">
    <source>
        <dbReference type="ARBA" id="ARBA00022840"/>
    </source>
</evidence>
<keyword evidence="4 7" id="KW-0418">Kinase</keyword>
<dbReference type="InterPro" id="IPR029056">
    <property type="entry name" value="Ribokinase-like"/>
</dbReference>
<comment type="similarity">
    <text evidence="1">Belongs to the carbohydrate kinase PfkB family.</text>
</comment>
<dbReference type="PATRIC" id="fig|754477.3.peg.243"/>
<evidence type="ECO:0000259" key="6">
    <source>
        <dbReference type="Pfam" id="PF00294"/>
    </source>
</evidence>
<reference evidence="7 8" key="1">
    <citation type="journal article" date="2012" name="J. Bacteriol.">
        <title>Complete genome sequences of Methylophaga sp. strain JAM1 and Methylophaga sp. strain JAM7.</title>
        <authorList>
            <person name="Villeneuve C."/>
            <person name="Martineau C."/>
            <person name="Mauffrey F."/>
            <person name="Villemur R."/>
        </authorList>
    </citation>
    <scope>NUCLEOTIDE SEQUENCE [LARGE SCALE GENOMIC DNA]</scope>
    <source>
        <strain evidence="7 8">JAM7</strain>
    </source>
</reference>